<comment type="subcellular location">
    <subcellularLocation>
        <location evidence="1">Cell membrane</location>
        <topology evidence="1">Multi-pass membrane protein</topology>
    </subcellularLocation>
</comment>
<dbReference type="Pfam" id="PF00571">
    <property type="entry name" value="CBS"/>
    <property type="match status" value="2"/>
</dbReference>
<keyword evidence="10 14" id="KW-1133">Transmembrane helix</keyword>
<feature type="domain" description="CBS" evidence="18">
    <location>
        <begin position="240"/>
        <end position="296"/>
    </location>
</feature>
<evidence type="ECO:0000256" key="17">
    <source>
        <dbReference type="PROSITE-ProRule" id="PRU00703"/>
    </source>
</evidence>
<sequence length="372" mass="39493">MTWSIPLGRVFGTEIRLHLTFLLLLAWIGFTAAAQGGRQAAIEGVVFICLIFTCVLLHEFGHSLAARRYGIATPDITLLPIGGVARLERIPEKPSEELVVALAGPAVNVVIAALLFVVLGGLPPIEAAAGLQEPGHGMLARLFWVNVVLAGFNLLIPAFPMDGGRVLRALLSTVMDRRRATDIAATIGQVLAFVFGFIGLVNGAPLLVFVALFVWLGAAAESHAVRVRELSRGMIAADAMMTRFETLPVTARLDDAVELLLRSAQTDFPVVDGGGRLRGVLTRSDLIMALKQAGPEAAVLDAMQRGVPTVPQRMKLEEALTTMQQAAGPIGVVDSAGRLVGLLTNENLGEMLMVQSARGGAPPAANPWTQPR</sequence>
<feature type="binding site" evidence="16">
    <location>
        <position position="58"/>
    </location>
    <ligand>
        <name>Zn(2+)</name>
        <dbReference type="ChEBI" id="CHEBI:29105"/>
        <note>catalytic</note>
    </ligand>
</feature>
<dbReference type="PROSITE" id="PS51371">
    <property type="entry name" value="CBS"/>
    <property type="match status" value="2"/>
</dbReference>
<keyword evidence="20" id="KW-1185">Reference proteome</keyword>
<evidence type="ECO:0000256" key="15">
    <source>
        <dbReference type="PIRSR" id="PIRSR006404-1"/>
    </source>
</evidence>
<dbReference type="EMBL" id="QGNA01000002">
    <property type="protein sequence ID" value="PWS37552.1"/>
    <property type="molecule type" value="Genomic_DNA"/>
</dbReference>
<dbReference type="InterPro" id="IPR016483">
    <property type="entry name" value="UCP006404_Pept_M50_CBS"/>
</dbReference>
<keyword evidence="5 14" id="KW-0812">Transmembrane</keyword>
<comment type="caution">
    <text evidence="19">The sequence shown here is derived from an EMBL/GenBank/DDBJ whole genome shotgun (WGS) entry which is preliminary data.</text>
</comment>
<dbReference type="GO" id="GO:0008237">
    <property type="term" value="F:metallopeptidase activity"/>
    <property type="evidence" value="ECO:0007669"/>
    <property type="project" value="UniProtKB-UniRule"/>
</dbReference>
<organism evidence="19 20">
    <name type="scientific">Falsiroseomonas bella</name>
    <dbReference type="NCBI Taxonomy" id="2184016"/>
    <lineage>
        <taxon>Bacteria</taxon>
        <taxon>Pseudomonadati</taxon>
        <taxon>Pseudomonadota</taxon>
        <taxon>Alphaproteobacteria</taxon>
        <taxon>Acetobacterales</taxon>
        <taxon>Roseomonadaceae</taxon>
        <taxon>Falsiroseomonas</taxon>
    </lineage>
</organism>
<dbReference type="SUPFAM" id="SSF54631">
    <property type="entry name" value="CBS-domain pair"/>
    <property type="match status" value="1"/>
</dbReference>
<dbReference type="InterPro" id="IPR000644">
    <property type="entry name" value="CBS_dom"/>
</dbReference>
<evidence type="ECO:0000256" key="9">
    <source>
        <dbReference type="ARBA" id="ARBA00022833"/>
    </source>
</evidence>
<dbReference type="InterPro" id="IPR008915">
    <property type="entry name" value="Peptidase_M50"/>
</dbReference>
<comment type="caution">
    <text evidence="14">Lacks conserved residue(s) required for the propagation of feature annotation.</text>
</comment>
<feature type="binding site" evidence="16">
    <location>
        <position position="62"/>
    </location>
    <ligand>
        <name>Zn(2+)</name>
        <dbReference type="ChEBI" id="CHEBI:29105"/>
        <note>catalytic</note>
    </ligand>
</feature>
<evidence type="ECO:0000256" key="1">
    <source>
        <dbReference type="ARBA" id="ARBA00004651"/>
    </source>
</evidence>
<evidence type="ECO:0000256" key="7">
    <source>
        <dbReference type="ARBA" id="ARBA00022737"/>
    </source>
</evidence>
<keyword evidence="12 17" id="KW-0129">CBS domain</keyword>
<comment type="cofactor">
    <cofactor evidence="14 16">
        <name>Zn(2+)</name>
        <dbReference type="ChEBI" id="CHEBI:29105"/>
    </cofactor>
    <text evidence="14 16">Binds 1 zinc ion per subunit.</text>
</comment>
<dbReference type="PIRSF" id="PIRSF006404">
    <property type="entry name" value="UCP006404_Pept_M50_CBS"/>
    <property type="match status" value="1"/>
</dbReference>
<dbReference type="OrthoDB" id="9781963at2"/>
<dbReference type="GO" id="GO:0006508">
    <property type="term" value="P:proteolysis"/>
    <property type="evidence" value="ECO:0007669"/>
    <property type="project" value="UniProtKB-KW"/>
</dbReference>
<evidence type="ECO:0000256" key="8">
    <source>
        <dbReference type="ARBA" id="ARBA00022801"/>
    </source>
</evidence>
<dbReference type="GO" id="GO:0005886">
    <property type="term" value="C:plasma membrane"/>
    <property type="evidence" value="ECO:0007669"/>
    <property type="project" value="UniProtKB-SubCell"/>
</dbReference>
<name>A0A317FGS2_9PROT</name>
<evidence type="ECO:0000259" key="18">
    <source>
        <dbReference type="PROSITE" id="PS51371"/>
    </source>
</evidence>
<keyword evidence="11 14" id="KW-0482">Metalloprotease</keyword>
<dbReference type="RefSeq" id="WP_109870660.1">
    <property type="nucleotide sequence ID" value="NZ_QGNA01000002.1"/>
</dbReference>
<evidence type="ECO:0000256" key="5">
    <source>
        <dbReference type="ARBA" id="ARBA00022692"/>
    </source>
</evidence>
<keyword evidence="7" id="KW-0677">Repeat</keyword>
<feature type="transmembrane region" description="Helical" evidence="14">
    <location>
        <begin position="98"/>
        <end position="122"/>
    </location>
</feature>
<accession>A0A317FGS2</accession>
<dbReference type="AlphaFoldDB" id="A0A317FGS2"/>
<evidence type="ECO:0000256" key="14">
    <source>
        <dbReference type="PIRNR" id="PIRNR006404"/>
    </source>
</evidence>
<evidence type="ECO:0000313" key="19">
    <source>
        <dbReference type="EMBL" id="PWS37552.1"/>
    </source>
</evidence>
<dbReference type="CDD" id="cd06164">
    <property type="entry name" value="S2P-M50_SpoIVFB_CBS"/>
    <property type="match status" value="1"/>
</dbReference>
<evidence type="ECO:0000256" key="6">
    <source>
        <dbReference type="ARBA" id="ARBA00022723"/>
    </source>
</evidence>
<keyword evidence="6 14" id="KW-0479">Metal-binding</keyword>
<evidence type="ECO:0000313" key="20">
    <source>
        <dbReference type="Proteomes" id="UP000245765"/>
    </source>
</evidence>
<dbReference type="SMART" id="SM00116">
    <property type="entry name" value="CBS"/>
    <property type="match status" value="2"/>
</dbReference>
<keyword evidence="4 14" id="KW-0645">Protease</keyword>
<evidence type="ECO:0000256" key="3">
    <source>
        <dbReference type="ARBA" id="ARBA00022475"/>
    </source>
</evidence>
<protein>
    <recommendedName>
        <fullName evidence="14">Zinc metalloprotease</fullName>
    </recommendedName>
</protein>
<evidence type="ECO:0000256" key="12">
    <source>
        <dbReference type="ARBA" id="ARBA00023122"/>
    </source>
</evidence>
<evidence type="ECO:0000256" key="13">
    <source>
        <dbReference type="ARBA" id="ARBA00023136"/>
    </source>
</evidence>
<evidence type="ECO:0000256" key="16">
    <source>
        <dbReference type="PIRSR" id="PIRSR006404-2"/>
    </source>
</evidence>
<dbReference type="PANTHER" id="PTHR39188:SF3">
    <property type="entry name" value="STAGE IV SPORULATION PROTEIN FB"/>
    <property type="match status" value="1"/>
</dbReference>
<reference evidence="20" key="1">
    <citation type="submission" date="2018-05" db="EMBL/GenBank/DDBJ databases">
        <authorList>
            <person name="Du Z."/>
            <person name="Wang X."/>
        </authorList>
    </citation>
    <scope>NUCLEOTIDE SEQUENCE [LARGE SCALE GENOMIC DNA]</scope>
    <source>
        <strain evidence="20">CQN31</strain>
    </source>
</reference>
<evidence type="ECO:0000256" key="10">
    <source>
        <dbReference type="ARBA" id="ARBA00022989"/>
    </source>
</evidence>
<gene>
    <name evidence="19" type="ORF">DFH01_12050</name>
</gene>
<dbReference type="InterPro" id="IPR046342">
    <property type="entry name" value="CBS_dom_sf"/>
</dbReference>
<comment type="similarity">
    <text evidence="2 14">Belongs to the peptidase M50B family.</text>
</comment>
<keyword evidence="8 14" id="KW-0378">Hydrolase</keyword>
<dbReference type="Pfam" id="PF02163">
    <property type="entry name" value="Peptidase_M50"/>
    <property type="match status" value="2"/>
</dbReference>
<keyword evidence="3" id="KW-1003">Cell membrane</keyword>
<dbReference type="GO" id="GO:0046872">
    <property type="term" value="F:metal ion binding"/>
    <property type="evidence" value="ECO:0007669"/>
    <property type="project" value="UniProtKB-UniRule"/>
</dbReference>
<evidence type="ECO:0000256" key="4">
    <source>
        <dbReference type="ARBA" id="ARBA00022670"/>
    </source>
</evidence>
<dbReference type="Gene3D" id="3.10.580.10">
    <property type="entry name" value="CBS-domain"/>
    <property type="match status" value="1"/>
</dbReference>
<evidence type="ECO:0000256" key="11">
    <source>
        <dbReference type="ARBA" id="ARBA00023049"/>
    </source>
</evidence>
<proteinExistence type="inferred from homology"/>
<feature type="transmembrane region" description="Helical" evidence="14">
    <location>
        <begin position="44"/>
        <end position="61"/>
    </location>
</feature>
<keyword evidence="13 14" id="KW-0472">Membrane</keyword>
<feature type="binding site" evidence="16">
    <location>
        <position position="162"/>
    </location>
    <ligand>
        <name>Zn(2+)</name>
        <dbReference type="ChEBI" id="CHEBI:29105"/>
        <note>catalytic</note>
    </ligand>
</feature>
<feature type="domain" description="CBS" evidence="18">
    <location>
        <begin position="303"/>
        <end position="358"/>
    </location>
</feature>
<evidence type="ECO:0000256" key="2">
    <source>
        <dbReference type="ARBA" id="ARBA00007931"/>
    </source>
</evidence>
<feature type="transmembrane region" description="Helical" evidence="14">
    <location>
        <begin position="142"/>
        <end position="159"/>
    </location>
</feature>
<keyword evidence="9 14" id="KW-0862">Zinc</keyword>
<dbReference type="PANTHER" id="PTHR39188">
    <property type="entry name" value="MEMBRANE-ASSOCIATED ZINC METALLOPROTEASE M50B"/>
    <property type="match status" value="1"/>
</dbReference>
<feature type="active site" evidence="15">
    <location>
        <position position="59"/>
    </location>
</feature>
<dbReference type="Proteomes" id="UP000245765">
    <property type="component" value="Unassembled WGS sequence"/>
</dbReference>